<protein>
    <submittedName>
        <fullName evidence="1">Uncharacterized protein</fullName>
    </submittedName>
</protein>
<reference evidence="1" key="1">
    <citation type="submission" date="2022-11" db="EMBL/GenBank/DDBJ databases">
        <title>Centuries of genome instability and evolution in soft-shell clam transmissible cancer (bioRxiv).</title>
        <authorList>
            <person name="Hart S.F.M."/>
            <person name="Yonemitsu M.A."/>
            <person name="Giersch R.M."/>
            <person name="Beal B.F."/>
            <person name="Arriagada G."/>
            <person name="Davis B.W."/>
            <person name="Ostrander E.A."/>
            <person name="Goff S.P."/>
            <person name="Metzger M.J."/>
        </authorList>
    </citation>
    <scope>NUCLEOTIDE SEQUENCE</scope>
    <source>
        <strain evidence="1">MELC-2E11</strain>
        <tissue evidence="1">Siphon/mantle</tissue>
    </source>
</reference>
<accession>A0ABY7E7U4</accession>
<keyword evidence="2" id="KW-1185">Reference proteome</keyword>
<feature type="non-terminal residue" evidence="1">
    <location>
        <position position="1"/>
    </location>
</feature>
<sequence>MDFEAFVSQSDFTALQSCKFTRKTSQKKRRAPFQRLEVNNSSNSGSQIEFIEQAGGFTAGDIPFDASVDT</sequence>
<organism evidence="1 2">
    <name type="scientific">Mya arenaria</name>
    <name type="common">Soft-shell clam</name>
    <dbReference type="NCBI Taxonomy" id="6604"/>
    <lineage>
        <taxon>Eukaryota</taxon>
        <taxon>Metazoa</taxon>
        <taxon>Spiralia</taxon>
        <taxon>Lophotrochozoa</taxon>
        <taxon>Mollusca</taxon>
        <taxon>Bivalvia</taxon>
        <taxon>Autobranchia</taxon>
        <taxon>Heteroconchia</taxon>
        <taxon>Euheterodonta</taxon>
        <taxon>Imparidentia</taxon>
        <taxon>Neoheterodontei</taxon>
        <taxon>Myida</taxon>
        <taxon>Myoidea</taxon>
        <taxon>Myidae</taxon>
        <taxon>Mya</taxon>
    </lineage>
</organism>
<dbReference type="Proteomes" id="UP001164746">
    <property type="component" value="Chromosome 5"/>
</dbReference>
<proteinExistence type="predicted"/>
<dbReference type="EMBL" id="CP111016">
    <property type="protein sequence ID" value="WAR05001.1"/>
    <property type="molecule type" value="Genomic_DNA"/>
</dbReference>
<name>A0ABY7E7U4_MYAAR</name>
<evidence type="ECO:0000313" key="1">
    <source>
        <dbReference type="EMBL" id="WAR05001.1"/>
    </source>
</evidence>
<evidence type="ECO:0000313" key="2">
    <source>
        <dbReference type="Proteomes" id="UP001164746"/>
    </source>
</evidence>
<gene>
    <name evidence="1" type="ORF">MAR_020370</name>
</gene>